<dbReference type="RefSeq" id="WP_379846618.1">
    <property type="nucleotide sequence ID" value="NZ_JBHSMA010000004.1"/>
</dbReference>
<dbReference type="InterPro" id="IPR050077">
    <property type="entry name" value="LexA_repressor"/>
</dbReference>
<accession>A0ABW0IBC6</accession>
<reference evidence="3" key="1">
    <citation type="journal article" date="2019" name="Int. J. Syst. Evol. Microbiol.">
        <title>The Global Catalogue of Microorganisms (GCM) 10K type strain sequencing project: providing services to taxonomists for standard genome sequencing and annotation.</title>
        <authorList>
            <consortium name="The Broad Institute Genomics Platform"/>
            <consortium name="The Broad Institute Genome Sequencing Center for Infectious Disease"/>
            <person name="Wu L."/>
            <person name="Ma J."/>
        </authorList>
    </citation>
    <scope>NUCLEOTIDE SEQUENCE [LARGE SCALE GENOMIC DNA]</scope>
    <source>
        <strain evidence="3">CCUG 55250</strain>
    </source>
</reference>
<dbReference type="InterPro" id="IPR015927">
    <property type="entry name" value="Peptidase_S24_S26A/B/C"/>
</dbReference>
<dbReference type="Gene3D" id="2.10.109.10">
    <property type="entry name" value="Umud Fragment, subunit A"/>
    <property type="match status" value="1"/>
</dbReference>
<evidence type="ECO:0000259" key="1">
    <source>
        <dbReference type="Pfam" id="PF00717"/>
    </source>
</evidence>
<dbReference type="PANTHER" id="PTHR33516">
    <property type="entry name" value="LEXA REPRESSOR"/>
    <property type="match status" value="1"/>
</dbReference>
<organism evidence="2 3">
    <name type="scientific">Larkinella bovis</name>
    <dbReference type="NCBI Taxonomy" id="683041"/>
    <lineage>
        <taxon>Bacteria</taxon>
        <taxon>Pseudomonadati</taxon>
        <taxon>Bacteroidota</taxon>
        <taxon>Cytophagia</taxon>
        <taxon>Cytophagales</taxon>
        <taxon>Spirosomataceae</taxon>
        <taxon>Larkinella</taxon>
    </lineage>
</organism>
<keyword evidence="3" id="KW-1185">Reference proteome</keyword>
<name>A0ABW0IBC6_9BACT</name>
<evidence type="ECO:0000313" key="2">
    <source>
        <dbReference type="EMBL" id="MFC5410698.1"/>
    </source>
</evidence>
<proteinExistence type="predicted"/>
<dbReference type="Proteomes" id="UP001596106">
    <property type="component" value="Unassembled WGS sequence"/>
</dbReference>
<dbReference type="EMBL" id="JBHSMA010000004">
    <property type="protein sequence ID" value="MFC5410698.1"/>
    <property type="molecule type" value="Genomic_DNA"/>
</dbReference>
<dbReference type="PANTHER" id="PTHR33516:SF2">
    <property type="entry name" value="LEXA REPRESSOR-RELATED"/>
    <property type="match status" value="1"/>
</dbReference>
<dbReference type="SUPFAM" id="SSF51306">
    <property type="entry name" value="LexA/Signal peptidase"/>
    <property type="match status" value="1"/>
</dbReference>
<dbReference type="Pfam" id="PF00717">
    <property type="entry name" value="Peptidase_S24"/>
    <property type="match status" value="1"/>
</dbReference>
<evidence type="ECO:0000313" key="3">
    <source>
        <dbReference type="Proteomes" id="UP001596106"/>
    </source>
</evidence>
<gene>
    <name evidence="2" type="ORF">ACFPMF_15350</name>
</gene>
<dbReference type="CDD" id="cd06529">
    <property type="entry name" value="S24_LexA-like"/>
    <property type="match status" value="1"/>
</dbReference>
<dbReference type="NCBIfam" id="NF007621">
    <property type="entry name" value="PRK10276.1"/>
    <property type="match status" value="1"/>
</dbReference>
<dbReference type="InterPro" id="IPR036286">
    <property type="entry name" value="LexA/Signal_pep-like_sf"/>
</dbReference>
<sequence length="149" mass="16714">MIEQPDRIDPGEIYRLVPGERLQIPLYSSYVAAGFPNAAEHYIEKVIDANDLLIHNEEATYFVRVGGDSMSGDRIEPGDILVVDCSVKPTDGRIVVVILNGEHVCKRIHYAGRMVVLLSSNPKYDPIYVHEGEDFRVFGVVTRVIMKTL</sequence>
<comment type="caution">
    <text evidence="2">The sequence shown here is derived from an EMBL/GenBank/DDBJ whole genome shotgun (WGS) entry which is preliminary data.</text>
</comment>
<dbReference type="InterPro" id="IPR039418">
    <property type="entry name" value="LexA-like"/>
</dbReference>
<feature type="domain" description="Peptidase S24/S26A/S26B/S26C" evidence="1">
    <location>
        <begin position="25"/>
        <end position="141"/>
    </location>
</feature>
<protein>
    <submittedName>
        <fullName evidence="2">LexA family protein</fullName>
    </submittedName>
</protein>